<dbReference type="GO" id="GO:0045892">
    <property type="term" value="P:negative regulation of DNA-templated transcription"/>
    <property type="evidence" value="ECO:0007669"/>
    <property type="project" value="UniProtKB-UniRule"/>
</dbReference>
<dbReference type="Gene3D" id="1.10.10.10">
    <property type="entry name" value="Winged helix-like DNA-binding domain superfamily/Winged helix DNA-binding domain"/>
    <property type="match status" value="1"/>
</dbReference>
<dbReference type="Gene3D" id="3.30.390.60">
    <property type="entry name" value="Heat-inducible transcription repressor hrca homolog, domain 3"/>
    <property type="match status" value="1"/>
</dbReference>
<dbReference type="Gene3D" id="3.30.450.40">
    <property type="match status" value="1"/>
</dbReference>
<dbReference type="SUPFAM" id="SSF46785">
    <property type="entry name" value="Winged helix' DNA-binding domain"/>
    <property type="match status" value="1"/>
</dbReference>
<dbReference type="STRING" id="1827387.A4S15_06405"/>
<dbReference type="PANTHER" id="PTHR34824">
    <property type="entry name" value="HEAT-INDUCIBLE TRANSCRIPTION REPRESSOR HRCA"/>
    <property type="match status" value="1"/>
</dbReference>
<keyword evidence="2 5" id="KW-0805">Transcription regulation</keyword>
<evidence type="ECO:0000256" key="4">
    <source>
        <dbReference type="ARBA" id="ARBA00023163"/>
    </source>
</evidence>
<dbReference type="PIRSF" id="PIRSF005485">
    <property type="entry name" value="HrcA"/>
    <property type="match status" value="1"/>
</dbReference>
<organism evidence="7 8">
    <name type="scientific">Candidatus Raskinella chloraquaticus</name>
    <dbReference type="NCBI Taxonomy" id="1951219"/>
    <lineage>
        <taxon>Bacteria</taxon>
        <taxon>Pseudomonadati</taxon>
        <taxon>Pseudomonadota</taxon>
        <taxon>Alphaproteobacteria</taxon>
        <taxon>Hyphomicrobiales</taxon>
        <taxon>Phreatobacteraceae</taxon>
        <taxon>Candidatus Raskinella</taxon>
    </lineage>
</organism>
<comment type="caution">
    <text evidence="7">The sequence shown here is derived from an EMBL/GenBank/DDBJ whole genome shotgun (WGS) entry which is preliminary data.</text>
</comment>
<evidence type="ECO:0000256" key="1">
    <source>
        <dbReference type="ARBA" id="ARBA00022491"/>
    </source>
</evidence>
<feature type="domain" description="Heat-inducible transcription repressor HrcA C-terminal" evidence="6">
    <location>
        <begin position="122"/>
        <end position="345"/>
    </location>
</feature>
<evidence type="ECO:0000313" key="7">
    <source>
        <dbReference type="EMBL" id="OQW52739.1"/>
    </source>
</evidence>
<dbReference type="EMBL" id="LWDL01000012">
    <property type="protein sequence ID" value="OQW52739.1"/>
    <property type="molecule type" value="Genomic_DNA"/>
</dbReference>
<sequence length="360" mass="39406">MASDIVKPPPIAELSRLDERAREIFRRVVEDYLATGDPVGSRNISRSLAITLSAASVRNVMSDLEALGLIYAPHTSAGRLPTDLGLRLFVDGILQFGELGPEERERIETQVKTSGASKNLEGVLSDATSMLSGLTRGAGLVVTSKTNPRFRHVEFVRLEADKALVVLVSDDGSVENRVVAIPTGLPASALIEATNWLNAHIRGRSLDEVRHDLESLQELRQREVDELTKKVVEAGLASLTEPQEGQAPLLIVHGHANLLENLKAVEELERVRLLFEDLERKKDIVQLLSATEQADGVRIFIGSENKLFSLSGSSLVTAPFRDSKRNIVGVIGVIGPTRLNYARIVPMVDYTARMVSRLLT</sequence>
<protein>
    <recommendedName>
        <fullName evidence="5">Heat-inducible transcription repressor HrcA</fullName>
    </recommendedName>
</protein>
<dbReference type="HAMAP" id="MF_00081">
    <property type="entry name" value="HrcA"/>
    <property type="match status" value="1"/>
</dbReference>
<keyword evidence="3 5" id="KW-0346">Stress response</keyword>
<evidence type="ECO:0000259" key="6">
    <source>
        <dbReference type="Pfam" id="PF01628"/>
    </source>
</evidence>
<evidence type="ECO:0000256" key="5">
    <source>
        <dbReference type="HAMAP-Rule" id="MF_00081"/>
    </source>
</evidence>
<comment type="similarity">
    <text evidence="5">Belongs to the HrcA family.</text>
</comment>
<comment type="function">
    <text evidence="5">Negative regulator of class I heat shock genes (grpE-dnaK-dnaJ and groELS operons). Prevents heat-shock induction of these operons.</text>
</comment>
<dbReference type="GO" id="GO:0003677">
    <property type="term" value="F:DNA binding"/>
    <property type="evidence" value="ECO:0007669"/>
    <property type="project" value="InterPro"/>
</dbReference>
<dbReference type="SUPFAM" id="SSF55781">
    <property type="entry name" value="GAF domain-like"/>
    <property type="match status" value="1"/>
</dbReference>
<gene>
    <name evidence="5 7" type="primary">hrcA</name>
    <name evidence="7" type="ORF">A4S15_06405</name>
</gene>
<dbReference type="InterPro" id="IPR036390">
    <property type="entry name" value="WH_DNA-bd_sf"/>
</dbReference>
<name>A0A1W9HZ75_9HYPH</name>
<accession>A0A1W9HZ75</accession>
<dbReference type="InterPro" id="IPR029016">
    <property type="entry name" value="GAF-like_dom_sf"/>
</dbReference>
<dbReference type="InterPro" id="IPR036388">
    <property type="entry name" value="WH-like_DNA-bd_sf"/>
</dbReference>
<dbReference type="InterPro" id="IPR002571">
    <property type="entry name" value="HrcA"/>
</dbReference>
<reference evidence="7 8" key="1">
    <citation type="journal article" date="2017" name="Water Res.">
        <title>Comammox in drinking water systems.</title>
        <authorList>
            <person name="Wang Y."/>
            <person name="Ma L."/>
            <person name="Mao Y."/>
            <person name="Jiang X."/>
            <person name="Xia Y."/>
            <person name="Yu K."/>
            <person name="Li B."/>
            <person name="Zhang T."/>
        </authorList>
    </citation>
    <scope>NUCLEOTIDE SEQUENCE [LARGE SCALE GENOMIC DNA]</scope>
    <source>
        <strain evidence="7">SG_bin8</strain>
    </source>
</reference>
<dbReference type="AlphaFoldDB" id="A0A1W9HZ75"/>
<evidence type="ECO:0000256" key="2">
    <source>
        <dbReference type="ARBA" id="ARBA00023015"/>
    </source>
</evidence>
<dbReference type="InterPro" id="IPR023120">
    <property type="entry name" value="WHTH_transcript_rep_HrcA_IDD"/>
</dbReference>
<dbReference type="NCBIfam" id="TIGR00331">
    <property type="entry name" value="hrcA"/>
    <property type="match status" value="1"/>
</dbReference>
<dbReference type="InterPro" id="IPR021153">
    <property type="entry name" value="HrcA_C"/>
</dbReference>
<evidence type="ECO:0000313" key="8">
    <source>
        <dbReference type="Proteomes" id="UP000192872"/>
    </source>
</evidence>
<dbReference type="Proteomes" id="UP000192872">
    <property type="component" value="Unassembled WGS sequence"/>
</dbReference>
<keyword evidence="4 5" id="KW-0804">Transcription</keyword>
<dbReference type="RefSeq" id="WP_376801625.1">
    <property type="nucleotide sequence ID" value="NZ_DBNB01000020.1"/>
</dbReference>
<proteinExistence type="inferred from homology"/>
<evidence type="ECO:0000256" key="3">
    <source>
        <dbReference type="ARBA" id="ARBA00023016"/>
    </source>
</evidence>
<dbReference type="PANTHER" id="PTHR34824:SF1">
    <property type="entry name" value="HEAT-INDUCIBLE TRANSCRIPTION REPRESSOR HRCA"/>
    <property type="match status" value="1"/>
</dbReference>
<dbReference type="Pfam" id="PF01628">
    <property type="entry name" value="HrcA"/>
    <property type="match status" value="1"/>
</dbReference>
<keyword evidence="1 5" id="KW-0678">Repressor</keyword>